<name>A0A1J7CIS3_FLAJO</name>
<comment type="caution">
    <text evidence="2">The sequence shown here is derived from an EMBL/GenBank/DDBJ whole genome shotgun (WGS) entry which is preliminary data.</text>
</comment>
<dbReference type="OrthoDB" id="5381604at2"/>
<dbReference type="RefSeq" id="WP_071637031.1">
    <property type="nucleotide sequence ID" value="NZ_MLFK01000007.1"/>
</dbReference>
<dbReference type="InterPro" id="IPR008979">
    <property type="entry name" value="Galactose-bd-like_sf"/>
</dbReference>
<evidence type="ECO:0008006" key="4">
    <source>
        <dbReference type="Google" id="ProtNLM"/>
    </source>
</evidence>
<dbReference type="SUPFAM" id="SSF49785">
    <property type="entry name" value="Galactose-binding domain-like"/>
    <property type="match status" value="1"/>
</dbReference>
<feature type="chain" id="PRO_5009644427" description="PKD domain-containing protein" evidence="1">
    <location>
        <begin position="21"/>
        <end position="533"/>
    </location>
</feature>
<dbReference type="PROSITE" id="PS51257">
    <property type="entry name" value="PROKAR_LIPOPROTEIN"/>
    <property type="match status" value="1"/>
</dbReference>
<dbReference type="AlphaFoldDB" id="A0A1J7CIS3"/>
<protein>
    <recommendedName>
        <fullName evidence="4">PKD domain-containing protein</fullName>
    </recommendedName>
</protein>
<proteinExistence type="predicted"/>
<feature type="signal peptide" evidence="1">
    <location>
        <begin position="1"/>
        <end position="20"/>
    </location>
</feature>
<sequence>MKKIHFIINLFVLAILIGCANDDLDIDLDGIPVPTNISALATVTQDNTGKVTFLPKGEGATQYKINFGDGSLESDYIGVGATVSHVYKEGVYKSKIIAVGLNGKTTEVEKEVIVSFRAPENLVVEVTNDLSVSKKVNVKATADFALFYDVYFGEPGKPDPVSANNGETASYTYKEAGVYTIKVVAKSAAVKTTEYTVEVTAKLVLNPTTSAPTPPSRQAGDVISIYSSKYTDIAGTNFNPNWGQAGTFAEFDLNGDKMLNYIKLSYQGIALADNVTIDVSGMEYLHMDVWTADLEKLETSLIKPGPDERAVTKDLTANQWTSLDIPISAFTSQGLTVNDIFQLKLVAKPNAGGTIYVDNIYFYKAAGESISLPIDFESTSLTYAWGGFGNVDAAVVTNPNKTGLNVSNKVVKVDKKSGAETWGGASLNLENPFDAAKGTKVKVAVWSPKAGAVILYKMELSTSPKDANGNPSVNVEVEVKTTVANAWEVLTFDLTSVPAFGSTIKYDRVILFPDFGKTGAGETYYFDDIKQSN</sequence>
<reference evidence="2 3" key="1">
    <citation type="submission" date="2016-10" db="EMBL/GenBank/DDBJ databases">
        <title>Draft Genome Sequence of Rhizobacteria Flavobacterium johnsoniae CI04.</title>
        <authorList>
            <person name="Bravo J.I."/>
            <person name="Lozano G.L."/>
            <person name="Handelsman J."/>
        </authorList>
    </citation>
    <scope>NUCLEOTIDE SEQUENCE [LARGE SCALE GENOMIC DNA]</scope>
    <source>
        <strain evidence="2 3">CI04</strain>
    </source>
</reference>
<dbReference type="EMBL" id="MLFK01000007">
    <property type="protein sequence ID" value="OIV41476.1"/>
    <property type="molecule type" value="Genomic_DNA"/>
</dbReference>
<evidence type="ECO:0000313" key="2">
    <source>
        <dbReference type="EMBL" id="OIV41476.1"/>
    </source>
</evidence>
<evidence type="ECO:0000313" key="3">
    <source>
        <dbReference type="Proteomes" id="UP000182826"/>
    </source>
</evidence>
<dbReference type="CDD" id="cd00146">
    <property type="entry name" value="PKD"/>
    <property type="match status" value="1"/>
</dbReference>
<dbReference type="Gene3D" id="2.60.120.430">
    <property type="entry name" value="Galactose-binding lectin"/>
    <property type="match status" value="1"/>
</dbReference>
<keyword evidence="3" id="KW-1185">Reference proteome</keyword>
<dbReference type="InterPro" id="IPR013783">
    <property type="entry name" value="Ig-like_fold"/>
</dbReference>
<dbReference type="Proteomes" id="UP000182826">
    <property type="component" value="Unassembled WGS sequence"/>
</dbReference>
<evidence type="ECO:0000256" key="1">
    <source>
        <dbReference type="SAM" id="SignalP"/>
    </source>
</evidence>
<keyword evidence="1" id="KW-0732">Signal</keyword>
<gene>
    <name evidence="2" type="ORF">BKM63_13140</name>
</gene>
<organism evidence="2 3">
    <name type="scientific">Flavobacterium johnsoniae</name>
    <name type="common">Cytophaga johnsonae</name>
    <dbReference type="NCBI Taxonomy" id="986"/>
    <lineage>
        <taxon>Bacteria</taxon>
        <taxon>Pseudomonadati</taxon>
        <taxon>Bacteroidota</taxon>
        <taxon>Flavobacteriia</taxon>
        <taxon>Flavobacteriales</taxon>
        <taxon>Flavobacteriaceae</taxon>
        <taxon>Flavobacterium</taxon>
    </lineage>
</organism>
<dbReference type="Gene3D" id="2.60.40.10">
    <property type="entry name" value="Immunoglobulins"/>
    <property type="match status" value="1"/>
</dbReference>
<accession>A0A1J7CIS3</accession>